<comment type="subcellular location">
    <subcellularLocation>
        <location evidence="1">Membrane</location>
    </subcellularLocation>
</comment>
<dbReference type="GO" id="GO:0006508">
    <property type="term" value="P:proteolysis"/>
    <property type="evidence" value="ECO:0007669"/>
    <property type="project" value="UniProtKB-KW"/>
</dbReference>
<keyword evidence="12" id="KW-0717">Septation</keyword>
<keyword evidence="11 15" id="KW-0472">Membrane</keyword>
<dbReference type="SUPFAM" id="SSF56601">
    <property type="entry name" value="beta-lactamase/transpeptidase-like"/>
    <property type="match status" value="1"/>
</dbReference>
<dbReference type="Pfam" id="PF00905">
    <property type="entry name" value="Transpeptidase"/>
    <property type="match status" value="1"/>
</dbReference>
<keyword evidence="4 18" id="KW-0132">Cell division</keyword>
<dbReference type="SUPFAM" id="SSF56519">
    <property type="entry name" value="Penicillin binding protein dimerisation domain"/>
    <property type="match status" value="1"/>
</dbReference>
<evidence type="ECO:0000256" key="13">
    <source>
        <dbReference type="ARBA" id="ARBA00023306"/>
    </source>
</evidence>
<evidence type="ECO:0000256" key="7">
    <source>
        <dbReference type="ARBA" id="ARBA00022801"/>
    </source>
</evidence>
<proteinExistence type="inferred from homology"/>
<dbReference type="Gene3D" id="3.30.450.330">
    <property type="match status" value="1"/>
</dbReference>
<dbReference type="GO" id="GO:0008233">
    <property type="term" value="F:peptidase activity"/>
    <property type="evidence" value="ECO:0007669"/>
    <property type="project" value="UniProtKB-KW"/>
</dbReference>
<keyword evidence="7" id="KW-0378">Hydrolase</keyword>
<evidence type="ECO:0000256" key="10">
    <source>
        <dbReference type="ARBA" id="ARBA00022989"/>
    </source>
</evidence>
<evidence type="ECO:0000313" key="18">
    <source>
        <dbReference type="EMBL" id="VAW99194.1"/>
    </source>
</evidence>
<dbReference type="GO" id="GO:0005886">
    <property type="term" value="C:plasma membrane"/>
    <property type="evidence" value="ECO:0007669"/>
    <property type="project" value="InterPro"/>
</dbReference>
<dbReference type="InterPro" id="IPR012338">
    <property type="entry name" value="Beta-lactam/transpept-like"/>
</dbReference>
<name>A0A3B1AYR8_9ZZZZ</name>
<dbReference type="GO" id="GO:0008360">
    <property type="term" value="P:regulation of cell shape"/>
    <property type="evidence" value="ECO:0007669"/>
    <property type="project" value="UniProtKB-KW"/>
</dbReference>
<keyword evidence="8" id="KW-0133">Cell shape</keyword>
<evidence type="ECO:0000256" key="5">
    <source>
        <dbReference type="ARBA" id="ARBA00022670"/>
    </source>
</evidence>
<evidence type="ECO:0000256" key="9">
    <source>
        <dbReference type="ARBA" id="ARBA00022984"/>
    </source>
</evidence>
<dbReference type="Pfam" id="PF03717">
    <property type="entry name" value="PBP_dimer"/>
    <property type="match status" value="1"/>
</dbReference>
<keyword evidence="9" id="KW-0573">Peptidoglycan synthesis</keyword>
<dbReference type="InterPro" id="IPR001460">
    <property type="entry name" value="PCN-bd_Tpept"/>
</dbReference>
<dbReference type="HAMAP" id="MF_02080">
    <property type="entry name" value="FtsI_transpept"/>
    <property type="match status" value="1"/>
</dbReference>
<dbReference type="InterPro" id="IPR036138">
    <property type="entry name" value="PBP_dimer_sf"/>
</dbReference>
<feature type="transmembrane region" description="Helical" evidence="15">
    <location>
        <begin position="12"/>
        <end position="34"/>
    </location>
</feature>
<protein>
    <submittedName>
        <fullName evidence="18">Cell division protein FtsI [Peptidoglycan synthetase]</fullName>
        <ecNumber evidence="18">2.4.1.129</ecNumber>
    </submittedName>
</protein>
<dbReference type="GO" id="GO:0071555">
    <property type="term" value="P:cell wall organization"/>
    <property type="evidence" value="ECO:0007669"/>
    <property type="project" value="UniProtKB-KW"/>
</dbReference>
<evidence type="ECO:0000256" key="15">
    <source>
        <dbReference type="SAM" id="Phobius"/>
    </source>
</evidence>
<keyword evidence="5" id="KW-0645">Protease</keyword>
<keyword evidence="13" id="KW-0131">Cell cycle</keyword>
<dbReference type="GO" id="GO:0008658">
    <property type="term" value="F:penicillin binding"/>
    <property type="evidence" value="ECO:0007669"/>
    <property type="project" value="InterPro"/>
</dbReference>
<keyword evidence="14" id="KW-0961">Cell wall biogenesis/degradation</keyword>
<dbReference type="PANTHER" id="PTHR30627">
    <property type="entry name" value="PEPTIDOGLYCAN D,D-TRANSPEPTIDASE"/>
    <property type="match status" value="1"/>
</dbReference>
<evidence type="ECO:0000256" key="1">
    <source>
        <dbReference type="ARBA" id="ARBA00004370"/>
    </source>
</evidence>
<reference evidence="18" key="1">
    <citation type="submission" date="2018-06" db="EMBL/GenBank/DDBJ databases">
        <authorList>
            <person name="Zhirakovskaya E."/>
        </authorList>
    </citation>
    <scope>NUCLEOTIDE SEQUENCE</scope>
</reference>
<dbReference type="Gene3D" id="3.90.1310.10">
    <property type="entry name" value="Penicillin-binding protein 2a (Domain 2)"/>
    <property type="match status" value="1"/>
</dbReference>
<keyword evidence="6 15" id="KW-0812">Transmembrane</keyword>
<feature type="domain" description="Penicillin-binding protein dimerisation" evidence="17">
    <location>
        <begin position="58"/>
        <end position="206"/>
    </location>
</feature>
<evidence type="ECO:0000256" key="8">
    <source>
        <dbReference type="ARBA" id="ARBA00022960"/>
    </source>
</evidence>
<feature type="domain" description="Penicillin-binding protein transpeptidase" evidence="16">
    <location>
        <begin position="247"/>
        <end position="545"/>
    </location>
</feature>
<dbReference type="InterPro" id="IPR005311">
    <property type="entry name" value="PBP_dimer"/>
</dbReference>
<keyword evidence="3" id="KW-0997">Cell inner membrane</keyword>
<dbReference type="GO" id="GO:0009252">
    <property type="term" value="P:peptidoglycan biosynthetic process"/>
    <property type="evidence" value="ECO:0007669"/>
    <property type="project" value="UniProtKB-KW"/>
</dbReference>
<evidence type="ECO:0000256" key="3">
    <source>
        <dbReference type="ARBA" id="ARBA00022519"/>
    </source>
</evidence>
<dbReference type="Gene3D" id="3.40.710.10">
    <property type="entry name" value="DD-peptidase/beta-lactamase superfamily"/>
    <property type="match status" value="1"/>
</dbReference>
<dbReference type="GO" id="GO:0000917">
    <property type="term" value="P:division septum assembly"/>
    <property type="evidence" value="ECO:0007669"/>
    <property type="project" value="UniProtKB-KW"/>
</dbReference>
<dbReference type="InterPro" id="IPR050515">
    <property type="entry name" value="Beta-lactam/transpept"/>
</dbReference>
<dbReference type="GO" id="GO:0008955">
    <property type="term" value="F:peptidoglycan glycosyltransferase activity"/>
    <property type="evidence" value="ECO:0007669"/>
    <property type="project" value="InterPro"/>
</dbReference>
<evidence type="ECO:0000256" key="11">
    <source>
        <dbReference type="ARBA" id="ARBA00023136"/>
    </source>
</evidence>
<dbReference type="AlphaFoldDB" id="A0A3B1AYR8"/>
<dbReference type="PANTHER" id="PTHR30627:SF1">
    <property type="entry name" value="PEPTIDOGLYCAN D,D-TRANSPEPTIDASE FTSI"/>
    <property type="match status" value="1"/>
</dbReference>
<keyword evidence="10 15" id="KW-1133">Transmembrane helix</keyword>
<evidence type="ECO:0000256" key="12">
    <source>
        <dbReference type="ARBA" id="ARBA00023210"/>
    </source>
</evidence>
<evidence type="ECO:0000256" key="6">
    <source>
        <dbReference type="ARBA" id="ARBA00022692"/>
    </source>
</evidence>
<keyword evidence="18" id="KW-0808">Transferase</keyword>
<evidence type="ECO:0000259" key="16">
    <source>
        <dbReference type="Pfam" id="PF00905"/>
    </source>
</evidence>
<dbReference type="EC" id="2.4.1.129" evidence="18"/>
<evidence type="ECO:0000256" key="2">
    <source>
        <dbReference type="ARBA" id="ARBA00022475"/>
    </source>
</evidence>
<evidence type="ECO:0000256" key="4">
    <source>
        <dbReference type="ARBA" id="ARBA00022618"/>
    </source>
</evidence>
<evidence type="ECO:0000256" key="14">
    <source>
        <dbReference type="ARBA" id="ARBA00023316"/>
    </source>
</evidence>
<sequence>MKKQSKHQISSTMRLSIVYIVITLTVVTLLWRIIDLQFVNKSFLQKQADARHLRVLPISAHRGMIKDRNGEPIAVSTPVDSVWVHPRVFNSDRSKWPELAKLLNIKKKKLNKLITSRLHKEFVYLKRRISPELSKKVTALQIPGVSLQREYRRYYPMSEVASHVLGFTNIDDQGQEGIELAYDEWLKGIPGKKRVIKDRLGHVIKDIEQIKAPAPGKDLELSIDGRLQYLAYRELKRAVFQHKAKSGSVVILDIDSGEILAMVNQPSFNPNKKYKNKGGRYRNRSITDAFEPGSTVKAFTIAAAIESGRFSPNSIVDTSPGYFMVAGNTVRDARNYGRIKVSTIITKSSNIGASKLALATKPEKLWSVFSKVGFGNNSESGFPGESTGLLNHYSQWKKIDNATLSFGYGLSVTALQLAHSYTAFSSNGELPPVTFLKRNDSENIHKQKLFNKKTVSQIIKMLETVVSEEGTGINASVAGYRVAGKTGTVKKASIGGYSEDNYVASFVGLAPASHPKLVMAVVINEPGGEEYYGGKVAAPVFSRIMSGALRILNVPLDNIPKRDIKFAKLGERK</sequence>
<dbReference type="InterPro" id="IPR037532">
    <property type="entry name" value="FtsI_transpept"/>
</dbReference>
<accession>A0A3B1AYR8</accession>
<keyword evidence="18" id="KW-0328">Glycosyltransferase</keyword>
<keyword evidence="2" id="KW-1003">Cell membrane</keyword>
<evidence type="ECO:0000259" key="17">
    <source>
        <dbReference type="Pfam" id="PF03717"/>
    </source>
</evidence>
<organism evidence="18">
    <name type="scientific">hydrothermal vent metagenome</name>
    <dbReference type="NCBI Taxonomy" id="652676"/>
    <lineage>
        <taxon>unclassified sequences</taxon>
        <taxon>metagenomes</taxon>
        <taxon>ecological metagenomes</taxon>
    </lineage>
</organism>
<gene>
    <name evidence="18" type="ORF">MNBD_GAMMA22-1460</name>
</gene>
<dbReference type="EMBL" id="UOFS01000039">
    <property type="protein sequence ID" value="VAW99194.1"/>
    <property type="molecule type" value="Genomic_DNA"/>
</dbReference>